<dbReference type="OrthoDB" id="4729026at2759"/>
<evidence type="ECO:0000313" key="2">
    <source>
        <dbReference type="EMBL" id="KAH7035199.1"/>
    </source>
</evidence>
<accession>A0A9P8YBV9</accession>
<comment type="caution">
    <text evidence="2">The sequence shown here is derived from an EMBL/GenBank/DDBJ whole genome shotgun (WGS) entry which is preliminary data.</text>
</comment>
<feature type="compositionally biased region" description="Basic and acidic residues" evidence="1">
    <location>
        <begin position="148"/>
        <end position="159"/>
    </location>
</feature>
<feature type="compositionally biased region" description="Basic and acidic residues" evidence="1">
    <location>
        <begin position="415"/>
        <end position="431"/>
    </location>
</feature>
<dbReference type="GeneID" id="70193085"/>
<feature type="region of interest" description="Disordered" evidence="1">
    <location>
        <begin position="139"/>
        <end position="159"/>
    </location>
</feature>
<feature type="compositionally biased region" description="Polar residues" evidence="1">
    <location>
        <begin position="18"/>
        <end position="37"/>
    </location>
</feature>
<evidence type="ECO:0000313" key="3">
    <source>
        <dbReference type="Proteomes" id="UP000756346"/>
    </source>
</evidence>
<feature type="compositionally biased region" description="Polar residues" evidence="1">
    <location>
        <begin position="48"/>
        <end position="62"/>
    </location>
</feature>
<dbReference type="RefSeq" id="XP_046015292.1">
    <property type="nucleotide sequence ID" value="XM_046163539.1"/>
</dbReference>
<evidence type="ECO:0000256" key="1">
    <source>
        <dbReference type="SAM" id="MobiDB-lite"/>
    </source>
</evidence>
<protein>
    <submittedName>
        <fullName evidence="2">Uncharacterized protein</fullName>
    </submittedName>
</protein>
<feature type="region of interest" description="Disordered" evidence="1">
    <location>
        <begin position="1"/>
        <end position="84"/>
    </location>
</feature>
<reference evidence="2" key="1">
    <citation type="journal article" date="2021" name="Nat. Commun.">
        <title>Genetic determinants of endophytism in the Arabidopsis root mycobiome.</title>
        <authorList>
            <person name="Mesny F."/>
            <person name="Miyauchi S."/>
            <person name="Thiergart T."/>
            <person name="Pickel B."/>
            <person name="Atanasova L."/>
            <person name="Karlsson M."/>
            <person name="Huettel B."/>
            <person name="Barry K.W."/>
            <person name="Haridas S."/>
            <person name="Chen C."/>
            <person name="Bauer D."/>
            <person name="Andreopoulos W."/>
            <person name="Pangilinan J."/>
            <person name="LaButti K."/>
            <person name="Riley R."/>
            <person name="Lipzen A."/>
            <person name="Clum A."/>
            <person name="Drula E."/>
            <person name="Henrissat B."/>
            <person name="Kohler A."/>
            <person name="Grigoriev I.V."/>
            <person name="Martin F.M."/>
            <person name="Hacquard S."/>
        </authorList>
    </citation>
    <scope>NUCLEOTIDE SEQUENCE</scope>
    <source>
        <strain evidence="2">MPI-CAGE-CH-0230</strain>
    </source>
</reference>
<sequence>MMTTKPAGRRSTLRQKGWSPTSAFQSAYSKTTRSPVNLQKPLPPRPASFSSSVYSDGASSFDSAEDYQVDMTSRQNPNRYGMDVSKILPTAHPDCGCGIDEEDSGESSSPVTPVGSADCDPGLRLPIYSTYSSSGSFAYNSTPKSYRKSNDFRRSVADPPVERIRKPVERIKASGKTFTLMDQGAGRRSGTKKAMSPVERATEGLGIKDVPVAQPTITFAAAAAPSNAYSERAVARRAAAAPPPLKLYERALADSYVKTPYPRTTRHMSVMTQKSVFEDGDDDDGEDDDYRRFGGRRRKDSLYAKRFSGLGDLTQTLRRSSMRLSMSHDVQEIIPSIAVQAKHRTPRMPPMGVQREAAPVTPTSVGRATAVHEPASPGVQPRRTTSAPAPSPGPGRVKTMLMKAKRSLSMGFAAEESKKEKKEKRDRETLRKMVKSGTADARLGQNFV</sequence>
<gene>
    <name evidence="2" type="ORF">B0I36DRAFT_89420</name>
</gene>
<feature type="region of interest" description="Disordered" evidence="1">
    <location>
        <begin position="343"/>
        <end position="448"/>
    </location>
</feature>
<dbReference type="AlphaFoldDB" id="A0A9P8YBV9"/>
<dbReference type="Proteomes" id="UP000756346">
    <property type="component" value="Unassembled WGS sequence"/>
</dbReference>
<feature type="region of interest" description="Disordered" evidence="1">
    <location>
        <begin position="97"/>
        <end position="119"/>
    </location>
</feature>
<keyword evidence="3" id="KW-1185">Reference proteome</keyword>
<organism evidence="2 3">
    <name type="scientific">Microdochium trichocladiopsis</name>
    <dbReference type="NCBI Taxonomy" id="1682393"/>
    <lineage>
        <taxon>Eukaryota</taxon>
        <taxon>Fungi</taxon>
        <taxon>Dikarya</taxon>
        <taxon>Ascomycota</taxon>
        <taxon>Pezizomycotina</taxon>
        <taxon>Sordariomycetes</taxon>
        <taxon>Xylariomycetidae</taxon>
        <taxon>Xylariales</taxon>
        <taxon>Microdochiaceae</taxon>
        <taxon>Microdochium</taxon>
    </lineage>
</organism>
<proteinExistence type="predicted"/>
<dbReference type="EMBL" id="JAGTJQ010000003">
    <property type="protein sequence ID" value="KAH7035199.1"/>
    <property type="molecule type" value="Genomic_DNA"/>
</dbReference>
<name>A0A9P8YBV9_9PEZI</name>